<accession>A0A0G3HEM1</accession>
<organism evidence="1 2">
    <name type="scientific">Corynebacterium uterequi</name>
    <dbReference type="NCBI Taxonomy" id="1072256"/>
    <lineage>
        <taxon>Bacteria</taxon>
        <taxon>Bacillati</taxon>
        <taxon>Actinomycetota</taxon>
        <taxon>Actinomycetes</taxon>
        <taxon>Mycobacteriales</taxon>
        <taxon>Corynebacteriaceae</taxon>
        <taxon>Corynebacterium</taxon>
    </lineage>
</organism>
<evidence type="ECO:0000313" key="1">
    <source>
        <dbReference type="EMBL" id="AKK11739.1"/>
    </source>
</evidence>
<keyword evidence="2" id="KW-1185">Reference proteome</keyword>
<name>A0A0G3HEM1_9CORY</name>
<sequence length="92" mass="9838">MSVVEFSSPALRAYRCTCEAGCWECACEDTPGAPGVEVWASPTGGLVVVTRVPGVPRPPRVDSLLGERGWFAVLLEQLASGELVEVYTKVDL</sequence>
<dbReference type="KEGG" id="cut:CUTER_08795"/>
<dbReference type="PATRIC" id="fig|1072256.5.peg.1739"/>
<protein>
    <submittedName>
        <fullName evidence="1">Uncharacterized protein</fullName>
    </submittedName>
</protein>
<dbReference type="EMBL" id="CP011546">
    <property type="protein sequence ID" value="AKK11739.1"/>
    <property type="molecule type" value="Genomic_DNA"/>
</dbReference>
<dbReference type="Proteomes" id="UP000035548">
    <property type="component" value="Chromosome"/>
</dbReference>
<dbReference type="AlphaFoldDB" id="A0A0G3HEM1"/>
<reference evidence="2" key="2">
    <citation type="submission" date="2015-05" db="EMBL/GenBank/DDBJ databases">
        <title>Complete genome sequence of Corynebacterium uterequi DSM 45634, isolated from the uterus of a maiden mare.</title>
        <authorList>
            <person name="Ruckert C."/>
            <person name="Albersmeier A."/>
            <person name="Winkler A."/>
            <person name="Tauch A."/>
        </authorList>
    </citation>
    <scope>NUCLEOTIDE SEQUENCE [LARGE SCALE GENOMIC DNA]</scope>
    <source>
        <strain evidence="2">DSM 45634</strain>
    </source>
</reference>
<reference evidence="1 2" key="1">
    <citation type="journal article" date="2015" name="Genome Announc.">
        <title>Virulence Factor Genes Detected in the Complete Genome Sequence of Corynebacterium uterequi DSM 45634, Isolated from the Uterus of a Maiden Mare.</title>
        <authorList>
            <person name="Ruckert C."/>
            <person name="Kriete M."/>
            <person name="Jaenicke S."/>
            <person name="Winkler A."/>
            <person name="Tauch A."/>
        </authorList>
    </citation>
    <scope>NUCLEOTIDE SEQUENCE [LARGE SCALE GENOMIC DNA]</scope>
    <source>
        <strain evidence="1 2">DSM 45634</strain>
    </source>
</reference>
<proteinExistence type="predicted"/>
<gene>
    <name evidence="1" type="ORF">CUTER_08795</name>
</gene>
<evidence type="ECO:0000313" key="2">
    <source>
        <dbReference type="Proteomes" id="UP000035548"/>
    </source>
</evidence>